<proteinExistence type="predicted"/>
<dbReference type="InterPro" id="IPR017850">
    <property type="entry name" value="Alkaline_phosphatase_core_sf"/>
</dbReference>
<keyword evidence="10" id="KW-1185">Reference proteome</keyword>
<evidence type="ECO:0000256" key="7">
    <source>
        <dbReference type="SAM" id="Phobius"/>
    </source>
</evidence>
<dbReference type="CDD" id="cd16015">
    <property type="entry name" value="LTA_synthase"/>
    <property type="match status" value="1"/>
</dbReference>
<keyword evidence="5 7" id="KW-1133">Transmembrane helix</keyword>
<feature type="transmembrane region" description="Helical" evidence="7">
    <location>
        <begin position="23"/>
        <end position="46"/>
    </location>
</feature>
<evidence type="ECO:0000313" key="10">
    <source>
        <dbReference type="Proteomes" id="UP001215216"/>
    </source>
</evidence>
<dbReference type="SUPFAM" id="SSF53649">
    <property type="entry name" value="Alkaline phosphatase-like"/>
    <property type="match status" value="1"/>
</dbReference>
<evidence type="ECO:0000256" key="5">
    <source>
        <dbReference type="ARBA" id="ARBA00022989"/>
    </source>
</evidence>
<dbReference type="EMBL" id="CP121208">
    <property type="protein sequence ID" value="WFM84235.1"/>
    <property type="molecule type" value="Genomic_DNA"/>
</dbReference>
<evidence type="ECO:0000256" key="1">
    <source>
        <dbReference type="ARBA" id="ARBA00004651"/>
    </source>
</evidence>
<feature type="transmembrane region" description="Helical" evidence="7">
    <location>
        <begin position="156"/>
        <end position="174"/>
    </location>
</feature>
<keyword evidence="4 7" id="KW-0812">Transmembrane</keyword>
<evidence type="ECO:0000259" key="8">
    <source>
        <dbReference type="Pfam" id="PF00884"/>
    </source>
</evidence>
<feature type="domain" description="Sulfatase N-terminal" evidence="8">
    <location>
        <begin position="260"/>
        <end position="552"/>
    </location>
</feature>
<gene>
    <name evidence="9" type="ORF">P7079_07510</name>
</gene>
<keyword evidence="3" id="KW-1003">Cell membrane</keyword>
<dbReference type="PANTHER" id="PTHR47371:SF3">
    <property type="entry name" value="PHOSPHOGLYCEROL TRANSFERASE I"/>
    <property type="match status" value="1"/>
</dbReference>
<reference evidence="9 10" key="1">
    <citation type="submission" date="2023-03" db="EMBL/GenBank/DDBJ databases">
        <title>Complete genome of Arcanobacterium canis strain DSM 25104 isolated in 2010 from a canine otitis externa in Germany.</title>
        <authorList>
            <person name="Borowiak M."/>
            <person name="Kreitlow A."/>
            <person name="Malorny B."/>
            <person name="Laemmler C."/>
            <person name="Prenger-Berninghoff E."/>
            <person name="Ploetz M."/>
            <person name="Abdulmawjood A."/>
        </authorList>
    </citation>
    <scope>NUCLEOTIDE SEQUENCE [LARGE SCALE GENOMIC DNA]</scope>
    <source>
        <strain evidence="9 10">DSM 25104</strain>
    </source>
</reference>
<dbReference type="RefSeq" id="WP_278013630.1">
    <property type="nucleotide sequence ID" value="NZ_CP121208.1"/>
</dbReference>
<accession>A0ABY8G0D2</accession>
<dbReference type="InterPro" id="IPR000917">
    <property type="entry name" value="Sulfatase_N"/>
</dbReference>
<evidence type="ECO:0000313" key="9">
    <source>
        <dbReference type="EMBL" id="WFM84235.1"/>
    </source>
</evidence>
<comment type="pathway">
    <text evidence="2">Cell wall biogenesis; lipoteichoic acid biosynthesis.</text>
</comment>
<dbReference type="Gene3D" id="3.40.720.10">
    <property type="entry name" value="Alkaline Phosphatase, subunit A"/>
    <property type="match status" value="1"/>
</dbReference>
<evidence type="ECO:0000256" key="2">
    <source>
        <dbReference type="ARBA" id="ARBA00004936"/>
    </source>
</evidence>
<name>A0ABY8G0D2_9ACTO</name>
<feature type="transmembrane region" description="Helical" evidence="7">
    <location>
        <begin position="201"/>
        <end position="222"/>
    </location>
</feature>
<dbReference type="Pfam" id="PF00884">
    <property type="entry name" value="Sulfatase"/>
    <property type="match status" value="1"/>
</dbReference>
<dbReference type="PANTHER" id="PTHR47371">
    <property type="entry name" value="LIPOTEICHOIC ACID SYNTHASE"/>
    <property type="match status" value="1"/>
</dbReference>
<comment type="subcellular location">
    <subcellularLocation>
        <location evidence="1">Cell membrane</location>
        <topology evidence="1">Multi-pass membrane protein</topology>
    </subcellularLocation>
</comment>
<evidence type="ECO:0000256" key="4">
    <source>
        <dbReference type="ARBA" id="ARBA00022692"/>
    </source>
</evidence>
<feature type="transmembrane region" description="Helical" evidence="7">
    <location>
        <begin position="58"/>
        <end position="79"/>
    </location>
</feature>
<keyword evidence="6 7" id="KW-0472">Membrane</keyword>
<organism evidence="9 10">
    <name type="scientific">Arcanobacterium canis</name>
    <dbReference type="NCBI Taxonomy" id="999183"/>
    <lineage>
        <taxon>Bacteria</taxon>
        <taxon>Bacillati</taxon>
        <taxon>Actinomycetota</taxon>
        <taxon>Actinomycetes</taxon>
        <taxon>Actinomycetales</taxon>
        <taxon>Actinomycetaceae</taxon>
        <taxon>Arcanobacterium</taxon>
    </lineage>
</organism>
<dbReference type="Proteomes" id="UP001215216">
    <property type="component" value="Chromosome"/>
</dbReference>
<feature type="transmembrane region" description="Helical" evidence="7">
    <location>
        <begin position="99"/>
        <end position="118"/>
    </location>
</feature>
<dbReference type="InterPro" id="IPR050448">
    <property type="entry name" value="OpgB/LTA_synthase_biosynth"/>
</dbReference>
<evidence type="ECO:0000256" key="3">
    <source>
        <dbReference type="ARBA" id="ARBA00022475"/>
    </source>
</evidence>
<sequence>MVLIVGAVSLFSRTSDRATVGAAVARGVGAGIFSNALIFLVATFAPRGVFLYGASHSVMFYLLYGAVVVVLGGVILVMLNEAFRSRLRPKPAQWRVRNIFPIIIGAVIGALIALFFFIPKTIADSVDNVTAAQLTFIFTQGNGQTTGERALEFSNWMVAPVVWFSLIGACVGLIRSDFVMRLGRAQAPSVSEVPTSNRFRYVRAVAMSTMLVALAGSVTYAFQVLPLGDVLRQRFVPSTYIAEHFVEATNSKVTFPQKKRNLIHIYMESIENSFYSRDMGGYLDHNIMPDLAELTKRGVQFSNTDRYGGPQQMYATGHSVAAMVAMWAGTPMLASGAGNGSQMSFPDFRSIGDFLHEDGYTTDFMLGSDSRWAGLGDYYRRHGNFTVHDINTFKAQGRIPSDYHVWWGVEDDKLYEYAKELMTKRASEDKPFYFILENADTHFPDGYLSPKMTERPFSTQYENVIYYSQAQTVKLVEWIQSQPWAQDTTIVITGDHRSMDKNFFKTWDKDYNRTVVNVILNPVQGTNLPSSITQNRLYGSYDFYPTILSAIGAQIDGERLGLGTNLFSGVPTLLEKDGVARLNQEFAKRSNFYDSHRETVAATPDRRQDDKL</sequence>
<protein>
    <submittedName>
        <fullName evidence="9">LTA synthase family protein</fullName>
    </submittedName>
</protein>
<evidence type="ECO:0000256" key="6">
    <source>
        <dbReference type="ARBA" id="ARBA00023136"/>
    </source>
</evidence>